<dbReference type="InterPro" id="IPR036464">
    <property type="entry name" value="Rubisco_LSMT_subst-bd_sf"/>
</dbReference>
<dbReference type="Gene3D" id="3.90.1420.10">
    <property type="entry name" value="Rubisco LSMT, substrate-binding domain"/>
    <property type="match status" value="1"/>
</dbReference>
<dbReference type="InterPro" id="IPR001214">
    <property type="entry name" value="SET_dom"/>
</dbReference>
<accession>A0A1C7NQN2</accession>
<keyword evidence="3" id="KW-0949">S-adenosyl-L-methionine</keyword>
<dbReference type="InParanoid" id="A0A1C7NQN2"/>
<keyword evidence="6" id="KW-1185">Reference proteome</keyword>
<feature type="domain" description="SET" evidence="4">
    <location>
        <begin position="16"/>
        <end position="231"/>
    </location>
</feature>
<proteinExistence type="predicted"/>
<evidence type="ECO:0000313" key="5">
    <source>
        <dbReference type="EMBL" id="OBZ91219.1"/>
    </source>
</evidence>
<dbReference type="Pfam" id="PF00856">
    <property type="entry name" value="SET"/>
    <property type="match status" value="1"/>
</dbReference>
<dbReference type="SUPFAM" id="SSF81822">
    <property type="entry name" value="RuBisCo LSMT C-terminal, substrate-binding domain"/>
    <property type="match status" value="1"/>
</dbReference>
<evidence type="ECO:0000256" key="1">
    <source>
        <dbReference type="ARBA" id="ARBA00022603"/>
    </source>
</evidence>
<keyword evidence="1 5" id="KW-0489">Methyltransferase</keyword>
<reference evidence="5 6" key="1">
    <citation type="submission" date="2016-03" db="EMBL/GenBank/DDBJ databases">
        <title>Choanephora cucurbitarum.</title>
        <authorList>
            <person name="Min B."/>
            <person name="Park H."/>
            <person name="Park J.-H."/>
            <person name="Shin H.-D."/>
            <person name="Choi I.-G."/>
        </authorList>
    </citation>
    <scope>NUCLEOTIDE SEQUENCE [LARGE SCALE GENOMIC DNA]</scope>
    <source>
        <strain evidence="5 6">KUS-F28377</strain>
    </source>
</reference>
<dbReference type="Proteomes" id="UP000093000">
    <property type="component" value="Unassembled WGS sequence"/>
</dbReference>
<dbReference type="AlphaFoldDB" id="A0A1C7NQN2"/>
<protein>
    <submittedName>
        <fullName evidence="5">Ribosomal lysine N-methyltransferase set10</fullName>
    </submittedName>
</protein>
<dbReference type="InterPro" id="IPR044432">
    <property type="entry name" value="Set10/Efm1_SET"/>
</dbReference>
<evidence type="ECO:0000256" key="2">
    <source>
        <dbReference type="ARBA" id="ARBA00022679"/>
    </source>
</evidence>
<dbReference type="PANTHER" id="PTHR13271">
    <property type="entry name" value="UNCHARACTERIZED PUTATIVE METHYLTRANSFERASE"/>
    <property type="match status" value="1"/>
</dbReference>
<dbReference type="InterPro" id="IPR050600">
    <property type="entry name" value="SETD3_SETD6_MTase"/>
</dbReference>
<dbReference type="GO" id="GO:0016279">
    <property type="term" value="F:protein-lysine N-methyltransferase activity"/>
    <property type="evidence" value="ECO:0007669"/>
    <property type="project" value="InterPro"/>
</dbReference>
<dbReference type="SUPFAM" id="SSF82199">
    <property type="entry name" value="SET domain"/>
    <property type="match status" value="1"/>
</dbReference>
<dbReference type="CDD" id="cd19180">
    <property type="entry name" value="SET_SpSET10-like"/>
    <property type="match status" value="1"/>
</dbReference>
<dbReference type="Pfam" id="PF09273">
    <property type="entry name" value="Rubis-subs-bind"/>
    <property type="match status" value="1"/>
</dbReference>
<dbReference type="GO" id="GO:0032259">
    <property type="term" value="P:methylation"/>
    <property type="evidence" value="ECO:0007669"/>
    <property type="project" value="UniProtKB-KW"/>
</dbReference>
<dbReference type="OrthoDB" id="42889at2759"/>
<evidence type="ECO:0000256" key="3">
    <source>
        <dbReference type="ARBA" id="ARBA00022691"/>
    </source>
</evidence>
<dbReference type="Gene3D" id="3.90.1410.10">
    <property type="entry name" value="set domain protein methyltransferase, domain 1"/>
    <property type="match status" value="1"/>
</dbReference>
<dbReference type="PANTHER" id="PTHR13271:SF147">
    <property type="entry name" value="PROTEIN-LYSINE N-METHYLTRANSFERASE EFM1-RELATED"/>
    <property type="match status" value="1"/>
</dbReference>
<name>A0A1C7NQN2_9FUNG</name>
<dbReference type="InterPro" id="IPR015353">
    <property type="entry name" value="Rubisco_LSMT_subst-bd"/>
</dbReference>
<comment type="caution">
    <text evidence="5">The sequence shown here is derived from an EMBL/GenBank/DDBJ whole genome shotgun (WGS) entry which is preliminary data.</text>
</comment>
<dbReference type="InterPro" id="IPR046341">
    <property type="entry name" value="SET_dom_sf"/>
</dbReference>
<sequence length="567" mass="64788">MNVYTSWILDNGGRMNKIEIRNDSEDANNGVYATDRVEDGENFFTIPFKICISERIARQALPFCSKYSGHAVSALFLVLEKAKGETSFYWPYINILPKSIKTAMSFDESDLTFVKNTNLESVVRERKANLYAEYEGLLNDLPETLDKESISWEDFLWSFSVFSSRAFPYTLIDPHTEDQSAQVLCPLADALNHKPNTKITWSREGDMDNGSLTFIAGEAHNAGDQIFNNYGPKSNEELLLGYGFCFEHNEHDFVALKTNFSQDPNGQLKLDILNQCHVSSGNTDPFTFYIHRHTIPDVFLKMMRVLVMNSMETKFYSKCTEGSLLDFVGYRNEIMALNVTISLLQGRLSALKTVVFKEESSLTSWQKYALMYRKGQEDIYEATVKKIEEMKRLLIQRMKQDQKEKSLAPVAPFIAILNPSHCFSSIDIDSDDSFYTLDQVVITVQSILKKNPALEQVVKDNFDDIEAEKDIIMMLGLIGENSKPNSQYREFFDKATERAVVDKHLEEIEDDVLEELQEMYESMVPAFVEAYPSVFDPVLYSLEAFVWADYVISNYSLSGNLFAIVPL</sequence>
<dbReference type="EMBL" id="LUGH01000018">
    <property type="protein sequence ID" value="OBZ91219.1"/>
    <property type="molecule type" value="Genomic_DNA"/>
</dbReference>
<dbReference type="FunCoup" id="A0A1C7NQN2">
    <property type="interactions" value="413"/>
</dbReference>
<dbReference type="PROSITE" id="PS50280">
    <property type="entry name" value="SET"/>
    <property type="match status" value="1"/>
</dbReference>
<gene>
    <name evidence="5" type="primary">set10</name>
    <name evidence="5" type="ORF">A0J61_00727</name>
</gene>
<evidence type="ECO:0000259" key="4">
    <source>
        <dbReference type="PROSITE" id="PS50280"/>
    </source>
</evidence>
<organism evidence="5 6">
    <name type="scientific">Choanephora cucurbitarum</name>
    <dbReference type="NCBI Taxonomy" id="101091"/>
    <lineage>
        <taxon>Eukaryota</taxon>
        <taxon>Fungi</taxon>
        <taxon>Fungi incertae sedis</taxon>
        <taxon>Mucoromycota</taxon>
        <taxon>Mucoromycotina</taxon>
        <taxon>Mucoromycetes</taxon>
        <taxon>Mucorales</taxon>
        <taxon>Mucorineae</taxon>
        <taxon>Choanephoraceae</taxon>
        <taxon>Choanephoroideae</taxon>
        <taxon>Choanephora</taxon>
    </lineage>
</organism>
<dbReference type="STRING" id="101091.A0A1C7NQN2"/>
<dbReference type="GO" id="GO:0005634">
    <property type="term" value="C:nucleus"/>
    <property type="evidence" value="ECO:0007669"/>
    <property type="project" value="TreeGrafter"/>
</dbReference>
<evidence type="ECO:0000313" key="6">
    <source>
        <dbReference type="Proteomes" id="UP000093000"/>
    </source>
</evidence>
<keyword evidence="2 5" id="KW-0808">Transferase</keyword>